<feature type="compositionally biased region" description="Pro residues" evidence="1">
    <location>
        <begin position="700"/>
        <end position="711"/>
    </location>
</feature>
<dbReference type="InterPro" id="IPR011330">
    <property type="entry name" value="Glyco_hydro/deAcase_b/a-brl"/>
</dbReference>
<dbReference type="PANTHER" id="PTHR45985:SF3">
    <property type="entry name" value="CHITIN DEACETYLASE-LIKE 4"/>
    <property type="match status" value="1"/>
</dbReference>
<keyword evidence="2" id="KW-1133">Transmembrane helix</keyword>
<dbReference type="EMBL" id="JADXDR010000013">
    <property type="protein sequence ID" value="KAI7845753.1"/>
    <property type="molecule type" value="Genomic_DNA"/>
</dbReference>
<dbReference type="Proteomes" id="UP001205105">
    <property type="component" value="Unassembled WGS sequence"/>
</dbReference>
<evidence type="ECO:0000313" key="5">
    <source>
        <dbReference type="Proteomes" id="UP001205105"/>
    </source>
</evidence>
<dbReference type="Gene3D" id="3.20.20.370">
    <property type="entry name" value="Glycoside hydrolase/deacetylase"/>
    <property type="match status" value="1"/>
</dbReference>
<evidence type="ECO:0000313" key="4">
    <source>
        <dbReference type="EMBL" id="KAI7845753.1"/>
    </source>
</evidence>
<dbReference type="PANTHER" id="PTHR45985">
    <property type="match status" value="1"/>
</dbReference>
<feature type="region of interest" description="Disordered" evidence="1">
    <location>
        <begin position="526"/>
        <end position="592"/>
    </location>
</feature>
<feature type="region of interest" description="Disordered" evidence="1">
    <location>
        <begin position="805"/>
        <end position="833"/>
    </location>
</feature>
<dbReference type="Pfam" id="PF01522">
    <property type="entry name" value="Polysacc_deac_1"/>
    <property type="match status" value="1"/>
</dbReference>
<dbReference type="GO" id="GO:0005975">
    <property type="term" value="P:carbohydrate metabolic process"/>
    <property type="evidence" value="ECO:0007669"/>
    <property type="project" value="InterPro"/>
</dbReference>
<feature type="transmembrane region" description="Helical" evidence="2">
    <location>
        <begin position="773"/>
        <end position="795"/>
    </location>
</feature>
<evidence type="ECO:0000256" key="2">
    <source>
        <dbReference type="SAM" id="Phobius"/>
    </source>
</evidence>
<feature type="compositionally biased region" description="Low complexity" evidence="1">
    <location>
        <begin position="561"/>
        <end position="576"/>
    </location>
</feature>
<feature type="region of interest" description="Disordered" evidence="1">
    <location>
        <begin position="695"/>
        <end position="762"/>
    </location>
</feature>
<feature type="domain" description="NodB homology" evidence="3">
    <location>
        <begin position="83"/>
        <end position="172"/>
    </location>
</feature>
<feature type="compositionally biased region" description="Low complexity" evidence="1">
    <location>
        <begin position="806"/>
        <end position="822"/>
    </location>
</feature>
<evidence type="ECO:0000256" key="1">
    <source>
        <dbReference type="SAM" id="MobiDB-lite"/>
    </source>
</evidence>
<dbReference type="GO" id="GO:0016810">
    <property type="term" value="F:hydrolase activity, acting on carbon-nitrogen (but not peptide) bonds"/>
    <property type="evidence" value="ECO:0007669"/>
    <property type="project" value="InterPro"/>
</dbReference>
<reference evidence="4" key="1">
    <citation type="submission" date="2020-11" db="EMBL/GenBank/DDBJ databases">
        <title>Chlorella ohadii genome sequencing and assembly.</title>
        <authorList>
            <person name="Murik O."/>
            <person name="Treves H."/>
            <person name="Kedem I."/>
            <person name="Shotland Y."/>
            <person name="Kaplan A."/>
        </authorList>
    </citation>
    <scope>NUCLEOTIDE SEQUENCE</scope>
    <source>
        <strain evidence="4">1</strain>
    </source>
</reference>
<evidence type="ECO:0000259" key="3">
    <source>
        <dbReference type="Pfam" id="PF01522"/>
    </source>
</evidence>
<keyword evidence="5" id="KW-1185">Reference proteome</keyword>
<gene>
    <name evidence="4" type="ORF">COHA_000668</name>
</gene>
<protein>
    <recommendedName>
        <fullName evidence="3">NodB homology domain-containing protein</fullName>
    </recommendedName>
</protein>
<dbReference type="AlphaFoldDB" id="A0AAD5DZP6"/>
<dbReference type="SUPFAM" id="SSF88713">
    <property type="entry name" value="Glycoside hydrolase/deacetylase"/>
    <property type="match status" value="1"/>
</dbReference>
<sequence length="854" mass="88542">MLIMACSLLGTLGAAPSWYSCDCGGRPNCMCPSIQHPAADRIPLQEVPQFVLFTHDDAIVEKTDASMRAVCDGRYNPNGCPARATMFTMQYNTDCDLAYRMWKDGYEISDHTVTHPPMDSSMDKETARQEIAGMREWAQESCGIPAAEILGFRNPYLTTTPTVRQVLHEEGFLYDSTLMETLQYSLSNGAGQRVWPYTMDFGIAQNCAFFSPAQKCNPQNETYPGLWQVPMWPLIDNGQETMMDYGPDDDHSLYNLLVANFEESLSGNRAPLPVFIHTPWFTERRLAQVKRFADYSIGKGAYWVTIRQLINWMRNPVPASQLRLSQAMCGRAPSPPPPAPPAAPLPSSGLNITLIFQGGDQAQLAARKPVLEALVSSLLGGGPAVASVRQVTRLSSLPSRTAVGRKLQAAARTPAAPPPALDIYGGSGARLAVMQHEAPGGHLQSSWRLLAGGTEVSFGERSGDSVASFLQYEAASAAGEPHDISMASMQGISGTVAAANLAAGMPGGMLPQPVAAGGAAAGQQAGVGVRPQGSLPGSLPAGQQAIPGLPQAAVPGNPALQQPGGKQQPRGPAANGGMAGQPAGMGGPQPGAAAANGAALWQAVGQLQAGVPGAGQAPVAAAPSSVATQPSVQGLLQVTLMAAAADPLALYNTVAPRFRDGSLAAKLAQVGLQLAAEPELVPFKNGWALLDEQHKTVRHSPPPPSPQPPASQAPAGEPALGDEAQTDQPATNEAGYGEEASSSGSSSSLDSSSSSSGGGHGSSSIAGLPIGTFVGVVAGATAAVAALAVLAAVVLSRRSKAHRAAAGKPAAAGSSAQPAHGPELADPKSPRARQHNIQLEASSHQEAPHHQHMM</sequence>
<name>A0AAD5DZP6_9CHLO</name>
<comment type="caution">
    <text evidence="4">The sequence shown here is derived from an EMBL/GenBank/DDBJ whole genome shotgun (WGS) entry which is preliminary data.</text>
</comment>
<dbReference type="InterPro" id="IPR052740">
    <property type="entry name" value="CE4"/>
</dbReference>
<feature type="compositionally biased region" description="Gly residues" evidence="1">
    <location>
        <begin position="577"/>
        <end position="589"/>
    </location>
</feature>
<feature type="compositionally biased region" description="Low complexity" evidence="1">
    <location>
        <begin position="741"/>
        <end position="755"/>
    </location>
</feature>
<keyword evidence="2" id="KW-0472">Membrane</keyword>
<dbReference type="InterPro" id="IPR002509">
    <property type="entry name" value="NODB_dom"/>
</dbReference>
<accession>A0AAD5DZP6</accession>
<proteinExistence type="predicted"/>
<dbReference type="CDD" id="cd10919">
    <property type="entry name" value="CE4_CDA_like"/>
    <property type="match status" value="1"/>
</dbReference>
<keyword evidence="2" id="KW-0812">Transmembrane</keyword>
<organism evidence="4 5">
    <name type="scientific">Chlorella ohadii</name>
    <dbReference type="NCBI Taxonomy" id="2649997"/>
    <lineage>
        <taxon>Eukaryota</taxon>
        <taxon>Viridiplantae</taxon>
        <taxon>Chlorophyta</taxon>
        <taxon>core chlorophytes</taxon>
        <taxon>Trebouxiophyceae</taxon>
        <taxon>Chlorellales</taxon>
        <taxon>Chlorellaceae</taxon>
        <taxon>Chlorella clade</taxon>
        <taxon>Chlorella</taxon>
    </lineage>
</organism>